<dbReference type="Gene3D" id="3.30.1330.80">
    <property type="entry name" value="Hypothetical protein, similar to alpha- acetolactate decarboxylase, domain 2"/>
    <property type="match status" value="1"/>
</dbReference>
<dbReference type="Pfam" id="PF03479">
    <property type="entry name" value="PCC"/>
    <property type="match status" value="1"/>
</dbReference>
<keyword evidence="2" id="KW-0238">DNA-binding</keyword>
<accession>A0AA45WWP1</accession>
<dbReference type="SUPFAM" id="SSF117856">
    <property type="entry name" value="AF0104/ALDC/Ptd012-like"/>
    <property type="match status" value="1"/>
</dbReference>
<evidence type="ECO:0000313" key="3">
    <source>
        <dbReference type="Proteomes" id="UP001158066"/>
    </source>
</evidence>
<evidence type="ECO:0000259" key="1">
    <source>
        <dbReference type="PROSITE" id="PS51742"/>
    </source>
</evidence>
<dbReference type="InterPro" id="IPR005175">
    <property type="entry name" value="PPC_dom"/>
</dbReference>
<dbReference type="RefSeq" id="WP_283409612.1">
    <property type="nucleotide sequence ID" value="NZ_FXUF01000008.1"/>
</dbReference>
<gene>
    <name evidence="2" type="ORF">SAMN06296020_108127</name>
</gene>
<dbReference type="EMBL" id="FXUF01000008">
    <property type="protein sequence ID" value="SMP60382.1"/>
    <property type="molecule type" value="Genomic_DNA"/>
</dbReference>
<dbReference type="PROSITE" id="PS51742">
    <property type="entry name" value="PPC"/>
    <property type="match status" value="1"/>
</dbReference>
<dbReference type="CDD" id="cd11378">
    <property type="entry name" value="DUF296"/>
    <property type="match status" value="1"/>
</dbReference>
<protein>
    <submittedName>
        <fullName evidence="2">Predicted DNA-binding protein with PD1-like DNA-binding motif</fullName>
    </submittedName>
</protein>
<organism evidence="2 3">
    <name type="scientific">Anoxynatronum buryatiense</name>
    <dbReference type="NCBI Taxonomy" id="489973"/>
    <lineage>
        <taxon>Bacteria</taxon>
        <taxon>Bacillati</taxon>
        <taxon>Bacillota</taxon>
        <taxon>Clostridia</taxon>
        <taxon>Eubacteriales</taxon>
        <taxon>Clostridiaceae</taxon>
        <taxon>Anoxynatronum</taxon>
    </lineage>
</organism>
<dbReference type="GO" id="GO:0003677">
    <property type="term" value="F:DNA binding"/>
    <property type="evidence" value="ECO:0007669"/>
    <property type="project" value="UniProtKB-KW"/>
</dbReference>
<comment type="caution">
    <text evidence="2">The sequence shown here is derived from an EMBL/GenBank/DDBJ whole genome shotgun (WGS) entry which is preliminary data.</text>
</comment>
<dbReference type="AlphaFoldDB" id="A0AA45WWP1"/>
<name>A0AA45WWP1_9CLOT</name>
<dbReference type="PANTHER" id="PTHR34988">
    <property type="entry name" value="PROTEIN, PUTATIVE-RELATED"/>
    <property type="match status" value="1"/>
</dbReference>
<sequence length="158" mass="17594">MSYTAAATRGKTLVARILPGEDLIPSIIECCREHGVKAGFITVCIGSLRKASFVYAVENKETYYKMVYSEAQKLDGPFEFLGGQGLVGLDEHDGWQVHLHASFCDKDRNVLAGHMLDEGNLVLATMEVVIQEISDISLKRIYHHQSGFSFFTPLPKEE</sequence>
<keyword evidence="3" id="KW-1185">Reference proteome</keyword>
<reference evidence="2" key="1">
    <citation type="submission" date="2017-05" db="EMBL/GenBank/DDBJ databases">
        <authorList>
            <person name="Varghese N."/>
            <person name="Submissions S."/>
        </authorList>
    </citation>
    <scope>NUCLEOTIDE SEQUENCE</scope>
    <source>
        <strain evidence="2">Su22</strain>
    </source>
</reference>
<dbReference type="PANTHER" id="PTHR34988:SF1">
    <property type="entry name" value="DNA-BINDING PROTEIN"/>
    <property type="match status" value="1"/>
</dbReference>
<proteinExistence type="predicted"/>
<dbReference type="Proteomes" id="UP001158066">
    <property type="component" value="Unassembled WGS sequence"/>
</dbReference>
<feature type="domain" description="PPC" evidence="1">
    <location>
        <begin position="7"/>
        <end position="154"/>
    </location>
</feature>
<evidence type="ECO:0000313" key="2">
    <source>
        <dbReference type="EMBL" id="SMP60382.1"/>
    </source>
</evidence>